<feature type="region of interest" description="Disordered" evidence="2">
    <location>
        <begin position="372"/>
        <end position="505"/>
    </location>
</feature>
<dbReference type="PROSITE" id="PS50011">
    <property type="entry name" value="PROTEIN_KINASE_DOM"/>
    <property type="match status" value="1"/>
</dbReference>
<name>A0A7I8XD48_BURXY</name>
<dbReference type="SMART" id="SM00220">
    <property type="entry name" value="S_TKc"/>
    <property type="match status" value="1"/>
</dbReference>
<dbReference type="InterPro" id="IPR036869">
    <property type="entry name" value="J_dom_sf"/>
</dbReference>
<dbReference type="Proteomes" id="UP000582659">
    <property type="component" value="Unassembled WGS sequence"/>
</dbReference>
<dbReference type="GO" id="GO:0005737">
    <property type="term" value="C:cytoplasm"/>
    <property type="evidence" value="ECO:0007669"/>
    <property type="project" value="TreeGrafter"/>
</dbReference>
<sequence length="786" mass="87378">MWAKRSDPSSSSNSSSSQFSSLFSSLVGKDNLDRTKAALSDAASKVQSGAISGVFKSAMDYIGQSATGPGAGGLDHPLVGTSVEVGGKKFKIRSLLAEGGFALVFSCQDSEGRWYALKRLMACDADAAEAIIQEINFLKELSGHPCILKFVGAGQIKQNGRVEYLLLTEYCPGGALNDLIQKDALTAKQVVQIFYAVCSAVNCMHDRSPPITHRDLKIENLLFDAKGHVKLCDFGSATTSVYRPDDSWSVLKRTQLEEDMQKFTTPMYRAPEILDTYQNFPIGPSQDLWALGCILAYICYRKHPFEDSAKLRIINAKYSLPQEETPYSIFHPVIESLLQPDPYNRPTIGDVLERLEAIAVVLEVDQTAAPVEGVLPDTPVDQPSRPPPPRPAAPPKAKKSVPEDPFLSNPFGQKPSPVKEKPQRPQKPPADDFFSSLGWSAAQQESTSLFSEEQRAAAIQQEQNAIGSFGAETNPPVPKHHEQPERPPVPPNRTESRKEQKLTDVDYERMYGIRVSEEAQFVDEEADKYKFDYEKKEQPKVEEKPTRKLENDPFDLFDAIPRPSQPQNHHSAADLLGDWPSENPSQMRSNSSVPNLEKKAFDPFAEFLAANGGPPDLKPSEPPKSLNNSGRSTPAQSQQKGFGSFFQPAQGMGPKFGENAFDDILSQQGFASSKVNSQRTLADLKREEEVQNMDPNQIKIRDWTKGKERNIRALLGSLNDVLWEGQHNWNQPGMGELLTDVNVKKYYRKACLVVHPDKQTGKPHEELARCIFTELNDAWNDFESKR</sequence>
<keyword evidence="1" id="KW-0547">Nucleotide-binding</keyword>
<dbReference type="Pfam" id="PF00069">
    <property type="entry name" value="Pkinase"/>
    <property type="match status" value="1"/>
</dbReference>
<dbReference type="Proteomes" id="UP000659654">
    <property type="component" value="Unassembled WGS sequence"/>
</dbReference>
<dbReference type="SUPFAM" id="SSF56112">
    <property type="entry name" value="Protein kinase-like (PK-like)"/>
    <property type="match status" value="1"/>
</dbReference>
<feature type="compositionally biased region" description="Polar residues" evidence="2">
    <location>
        <begin position="582"/>
        <end position="594"/>
    </location>
</feature>
<organism evidence="4 5">
    <name type="scientific">Bursaphelenchus xylophilus</name>
    <name type="common">Pinewood nematode worm</name>
    <name type="synonym">Aphelenchoides xylophilus</name>
    <dbReference type="NCBI Taxonomy" id="6326"/>
    <lineage>
        <taxon>Eukaryota</taxon>
        <taxon>Metazoa</taxon>
        <taxon>Ecdysozoa</taxon>
        <taxon>Nematoda</taxon>
        <taxon>Chromadorea</taxon>
        <taxon>Rhabditida</taxon>
        <taxon>Tylenchina</taxon>
        <taxon>Tylenchomorpha</taxon>
        <taxon>Aphelenchoidea</taxon>
        <taxon>Aphelenchoididae</taxon>
        <taxon>Bursaphelenchus</taxon>
    </lineage>
</organism>
<gene>
    <name evidence="4" type="ORF">BXYJ_LOCUS15497</name>
</gene>
<keyword evidence="5" id="KW-1185">Reference proteome</keyword>
<dbReference type="InterPro" id="IPR000719">
    <property type="entry name" value="Prot_kinase_dom"/>
</dbReference>
<dbReference type="EMBL" id="CAJFDI010000006">
    <property type="protein sequence ID" value="CAD5235406.1"/>
    <property type="molecule type" value="Genomic_DNA"/>
</dbReference>
<dbReference type="GO" id="GO:0005524">
    <property type="term" value="F:ATP binding"/>
    <property type="evidence" value="ECO:0007669"/>
    <property type="project" value="InterPro"/>
</dbReference>
<dbReference type="OrthoDB" id="1717591at2759"/>
<evidence type="ECO:0000313" key="4">
    <source>
        <dbReference type="EMBL" id="CAD5235406.1"/>
    </source>
</evidence>
<dbReference type="GO" id="GO:0004674">
    <property type="term" value="F:protein serine/threonine kinase activity"/>
    <property type="evidence" value="ECO:0007669"/>
    <property type="project" value="TreeGrafter"/>
</dbReference>
<dbReference type="EMBL" id="CAJFCV020000006">
    <property type="protein sequence ID" value="CAG9131772.1"/>
    <property type="molecule type" value="Genomic_DNA"/>
</dbReference>
<feature type="compositionally biased region" description="Basic and acidic residues" evidence="2">
    <location>
        <begin position="527"/>
        <end position="551"/>
    </location>
</feature>
<accession>A0A7I8XD48</accession>
<dbReference type="GO" id="GO:0035612">
    <property type="term" value="F:AP-2 adaptor complex binding"/>
    <property type="evidence" value="ECO:0007669"/>
    <property type="project" value="TreeGrafter"/>
</dbReference>
<evidence type="ECO:0000259" key="3">
    <source>
        <dbReference type="PROSITE" id="PS50011"/>
    </source>
</evidence>
<dbReference type="FunFam" id="1.10.287.110:FF:000002">
    <property type="entry name" value="putative tyrosine-protein phosphatase auxilin isoform X2"/>
    <property type="match status" value="1"/>
</dbReference>
<feature type="compositionally biased region" description="Basic and acidic residues" evidence="2">
    <location>
        <begin position="494"/>
        <end position="505"/>
    </location>
</feature>
<dbReference type="PANTHER" id="PTHR22967">
    <property type="entry name" value="SERINE/THREONINE PROTEIN KINASE"/>
    <property type="match status" value="1"/>
</dbReference>
<protein>
    <submittedName>
        <fullName evidence="4">(pine wood nematode) hypothetical protein</fullName>
    </submittedName>
</protein>
<comment type="caution">
    <text evidence="4">The sequence shown here is derived from an EMBL/GenBank/DDBJ whole genome shotgun (WGS) entry which is preliminary data.</text>
</comment>
<dbReference type="GO" id="GO:2000369">
    <property type="term" value="P:regulation of clathrin-dependent endocytosis"/>
    <property type="evidence" value="ECO:0007669"/>
    <property type="project" value="TreeGrafter"/>
</dbReference>
<feature type="compositionally biased region" description="Pro residues" evidence="2">
    <location>
        <begin position="384"/>
        <end position="394"/>
    </location>
</feature>
<dbReference type="AlphaFoldDB" id="A0A7I8XD48"/>
<dbReference type="Gene3D" id="1.10.510.10">
    <property type="entry name" value="Transferase(Phosphotransferase) domain 1"/>
    <property type="match status" value="1"/>
</dbReference>
<dbReference type="CDD" id="cd06257">
    <property type="entry name" value="DnaJ"/>
    <property type="match status" value="1"/>
</dbReference>
<proteinExistence type="predicted"/>
<feature type="compositionally biased region" description="Low complexity" evidence="2">
    <location>
        <begin position="456"/>
        <end position="465"/>
    </location>
</feature>
<feature type="compositionally biased region" description="Polar residues" evidence="2">
    <location>
        <begin position="625"/>
        <end position="635"/>
    </location>
</feature>
<dbReference type="PANTHER" id="PTHR22967:SF105">
    <property type="entry name" value="CYCLIN-G-ASSOCIATED KINASE"/>
    <property type="match status" value="1"/>
</dbReference>
<reference evidence="4" key="1">
    <citation type="submission" date="2020-09" db="EMBL/GenBank/DDBJ databases">
        <authorList>
            <person name="Kikuchi T."/>
        </authorList>
    </citation>
    <scope>NUCLEOTIDE SEQUENCE</scope>
    <source>
        <strain evidence="4">Ka4C1</strain>
    </source>
</reference>
<evidence type="ECO:0000256" key="1">
    <source>
        <dbReference type="ARBA" id="ARBA00022741"/>
    </source>
</evidence>
<dbReference type="Gene3D" id="1.10.287.110">
    <property type="entry name" value="DnaJ domain"/>
    <property type="match status" value="1"/>
</dbReference>
<feature type="compositionally biased region" description="Polar residues" evidence="2">
    <location>
        <begin position="437"/>
        <end position="451"/>
    </location>
</feature>
<feature type="region of interest" description="Disordered" evidence="2">
    <location>
        <begin position="524"/>
        <end position="642"/>
    </location>
</feature>
<evidence type="ECO:0000313" key="5">
    <source>
        <dbReference type="Proteomes" id="UP000659654"/>
    </source>
</evidence>
<dbReference type="InterPro" id="IPR001623">
    <property type="entry name" value="DnaJ_domain"/>
</dbReference>
<dbReference type="InterPro" id="IPR008271">
    <property type="entry name" value="Ser/Thr_kinase_AS"/>
</dbReference>
<dbReference type="PROSITE" id="PS00108">
    <property type="entry name" value="PROTEIN_KINASE_ST"/>
    <property type="match status" value="1"/>
</dbReference>
<dbReference type="SMR" id="A0A7I8XD48"/>
<dbReference type="InterPro" id="IPR011009">
    <property type="entry name" value="Kinase-like_dom_sf"/>
</dbReference>
<dbReference type="SUPFAM" id="SSF46565">
    <property type="entry name" value="Chaperone J-domain"/>
    <property type="match status" value="1"/>
</dbReference>
<dbReference type="GO" id="GO:0045747">
    <property type="term" value="P:positive regulation of Notch signaling pathway"/>
    <property type="evidence" value="ECO:0007669"/>
    <property type="project" value="TreeGrafter"/>
</dbReference>
<evidence type="ECO:0000256" key="2">
    <source>
        <dbReference type="SAM" id="MobiDB-lite"/>
    </source>
</evidence>
<feature type="domain" description="Protein kinase" evidence="3">
    <location>
        <begin position="90"/>
        <end position="358"/>
    </location>
</feature>